<gene>
    <name evidence="1" type="ORF">PBIL07802_LOCUS31640</name>
</gene>
<sequence length="108" mass="12600">MISDDETELDDHLAPELFYHLSFFFKEICWCLFLFSEHFVSGANAEFLRFEDGLRVFFYFVSLCITTLALEWKGAAQASDVFDQGGVHERRIFTGLLEFLGQYCPFFV</sequence>
<evidence type="ECO:0000313" key="1">
    <source>
        <dbReference type="EMBL" id="CAE0269287.1"/>
    </source>
</evidence>
<proteinExistence type="predicted"/>
<organism evidence="1">
    <name type="scientific">Palpitomonas bilix</name>
    <dbReference type="NCBI Taxonomy" id="652834"/>
    <lineage>
        <taxon>Eukaryota</taxon>
        <taxon>Eukaryota incertae sedis</taxon>
    </lineage>
</organism>
<accession>A0A7S3LWP7</accession>
<reference evidence="1" key="1">
    <citation type="submission" date="2021-01" db="EMBL/GenBank/DDBJ databases">
        <authorList>
            <person name="Corre E."/>
            <person name="Pelletier E."/>
            <person name="Niang G."/>
            <person name="Scheremetjew M."/>
            <person name="Finn R."/>
            <person name="Kale V."/>
            <person name="Holt S."/>
            <person name="Cochrane G."/>
            <person name="Meng A."/>
            <person name="Brown T."/>
            <person name="Cohen L."/>
        </authorList>
    </citation>
    <scope>NUCLEOTIDE SEQUENCE</scope>
    <source>
        <strain evidence="1">NIES-2562</strain>
    </source>
</reference>
<dbReference type="EMBL" id="HBIB01048096">
    <property type="protein sequence ID" value="CAE0269287.1"/>
    <property type="molecule type" value="Transcribed_RNA"/>
</dbReference>
<dbReference type="AlphaFoldDB" id="A0A7S3LWP7"/>
<protein>
    <submittedName>
        <fullName evidence="1">Uncharacterized protein</fullName>
    </submittedName>
</protein>
<name>A0A7S3LWP7_9EUKA</name>